<protein>
    <submittedName>
        <fullName evidence="3">ArsC family transcriptional regulator</fullName>
    </submittedName>
</protein>
<name>A0A4R9KAH3_9LEPT</name>
<dbReference type="Gene3D" id="3.40.30.10">
    <property type="entry name" value="Glutaredoxin"/>
    <property type="match status" value="1"/>
</dbReference>
<gene>
    <name evidence="3" type="ORF">EHQ58_01800</name>
</gene>
<dbReference type="Pfam" id="PF03960">
    <property type="entry name" value="ArsC"/>
    <property type="match status" value="1"/>
</dbReference>
<accession>A0A4R9KAH3</accession>
<organism evidence="3 4">
    <name type="scientific">Leptospira ognonensis</name>
    <dbReference type="NCBI Taxonomy" id="2484945"/>
    <lineage>
        <taxon>Bacteria</taxon>
        <taxon>Pseudomonadati</taxon>
        <taxon>Spirochaetota</taxon>
        <taxon>Spirochaetia</taxon>
        <taxon>Leptospirales</taxon>
        <taxon>Leptospiraceae</taxon>
        <taxon>Leptospira</taxon>
    </lineage>
</organism>
<keyword evidence="4" id="KW-1185">Reference proteome</keyword>
<evidence type="ECO:0000313" key="4">
    <source>
        <dbReference type="Proteomes" id="UP000297693"/>
    </source>
</evidence>
<dbReference type="RefSeq" id="WP_135621631.1">
    <property type="nucleotide sequence ID" value="NZ_RQGD01000007.1"/>
</dbReference>
<dbReference type="AlphaFoldDB" id="A0A4R9KAH3"/>
<proteinExistence type="inferred from homology"/>
<dbReference type="InterPro" id="IPR036249">
    <property type="entry name" value="Thioredoxin-like_sf"/>
</dbReference>
<dbReference type="EMBL" id="RQGD01000007">
    <property type="protein sequence ID" value="TGL63026.1"/>
    <property type="molecule type" value="Genomic_DNA"/>
</dbReference>
<evidence type="ECO:0000256" key="1">
    <source>
        <dbReference type="ARBA" id="ARBA00007198"/>
    </source>
</evidence>
<dbReference type="OrthoDB" id="9803749at2"/>
<dbReference type="PANTHER" id="PTHR30041:SF8">
    <property type="entry name" value="PROTEIN YFFB"/>
    <property type="match status" value="1"/>
</dbReference>
<dbReference type="SUPFAM" id="SSF52833">
    <property type="entry name" value="Thioredoxin-like"/>
    <property type="match status" value="1"/>
</dbReference>
<sequence>MNLQIFGTKKCKDSKKAQLYFQERRISFQFINLAEKEMSKGELRAILGGAITLDTLIDTESKVYVDKNLKYMVYDKEETLLANPLLFKTPIVRDGKRATVGYVPEIWKIWIDETKK</sequence>
<evidence type="ECO:0000256" key="2">
    <source>
        <dbReference type="PROSITE-ProRule" id="PRU01282"/>
    </source>
</evidence>
<comment type="caution">
    <text evidence="3">The sequence shown here is derived from an EMBL/GenBank/DDBJ whole genome shotgun (WGS) entry which is preliminary data.</text>
</comment>
<evidence type="ECO:0000313" key="3">
    <source>
        <dbReference type="EMBL" id="TGL63026.1"/>
    </source>
</evidence>
<reference evidence="3" key="1">
    <citation type="journal article" date="2019" name="PLoS Negl. Trop. Dis.">
        <title>Revisiting the worldwide diversity of Leptospira species in the environment.</title>
        <authorList>
            <person name="Vincent A.T."/>
            <person name="Schiettekatte O."/>
            <person name="Bourhy P."/>
            <person name="Veyrier F.J."/>
            <person name="Picardeau M."/>
        </authorList>
    </citation>
    <scope>NUCLEOTIDE SEQUENCE [LARGE SCALE GENOMIC DNA]</scope>
    <source>
        <strain evidence="3">201702476</strain>
    </source>
</reference>
<dbReference type="PROSITE" id="PS51353">
    <property type="entry name" value="ARSC"/>
    <property type="match status" value="1"/>
</dbReference>
<dbReference type="Proteomes" id="UP000297693">
    <property type="component" value="Unassembled WGS sequence"/>
</dbReference>
<dbReference type="PANTHER" id="PTHR30041">
    <property type="entry name" value="ARSENATE REDUCTASE"/>
    <property type="match status" value="1"/>
</dbReference>
<dbReference type="InterPro" id="IPR006660">
    <property type="entry name" value="Arsenate_reductase-like"/>
</dbReference>
<comment type="similarity">
    <text evidence="1 2">Belongs to the ArsC family.</text>
</comment>